<evidence type="ECO:0000259" key="7">
    <source>
        <dbReference type="PROSITE" id="PS50850"/>
    </source>
</evidence>
<evidence type="ECO:0000313" key="9">
    <source>
        <dbReference type="Proteomes" id="UP000237481"/>
    </source>
</evidence>
<name>A0A2S4L367_9HYPO</name>
<organism evidence="8 9">
    <name type="scientific">Tolypocladium paradoxum</name>
    <dbReference type="NCBI Taxonomy" id="94208"/>
    <lineage>
        <taxon>Eukaryota</taxon>
        <taxon>Fungi</taxon>
        <taxon>Dikarya</taxon>
        <taxon>Ascomycota</taxon>
        <taxon>Pezizomycotina</taxon>
        <taxon>Sordariomycetes</taxon>
        <taxon>Hypocreomycetidae</taxon>
        <taxon>Hypocreales</taxon>
        <taxon>Ophiocordycipitaceae</taxon>
        <taxon>Tolypocladium</taxon>
    </lineage>
</organism>
<dbReference type="FunFam" id="1.20.1250.20:FF:000196">
    <property type="entry name" value="MFS toxin efflux pump (AflT)"/>
    <property type="match status" value="1"/>
</dbReference>
<dbReference type="Gene3D" id="1.20.1250.20">
    <property type="entry name" value="MFS general substrate transporter like domains"/>
    <property type="match status" value="1"/>
</dbReference>
<dbReference type="EMBL" id="PKSG01000296">
    <property type="protein sequence ID" value="POR36837.1"/>
    <property type="molecule type" value="Genomic_DNA"/>
</dbReference>
<gene>
    <name evidence="8" type="ORF">TPAR_02955</name>
</gene>
<keyword evidence="4 6" id="KW-1133">Transmembrane helix</keyword>
<feature type="transmembrane region" description="Helical" evidence="6">
    <location>
        <begin position="262"/>
        <end position="281"/>
    </location>
</feature>
<sequence>MGEAATLEPGRQLCTRETKPITEPGESFGNISSNAFQDSGVQTAEGIDTMSRAKVFAIWLSIVCGVMCTFLDEGIIATAIPQITDEFHSLSDVGIANCLGTKWYGSAYLLTLCAFQLVFGRLYSQFRIKIVYLASLATFELGSLLCALSPSSTAFIAGRAMSGCGGAGLMSGTIALFAAALPAKRLPFYIGAVGIVYGLASVLGPVVGGLITNSYLTWRWCFYINLPMAAPPAMAAIFFLRVRVPVRTDYAERPWIQKLFEFDYLGMILLLPGITCLILALEFGGARYGWSDGRTIGCIVAAGLLLAAFAWEQWWIGERALVPPRIIRMRIVLFASLYTYCLESTFLTLVYYIPLWFQAIQGMTAEQSGVRYLPLCVAFIVAIFSSGWIVTKVGYFQPFMLAGTILVSVGSGLLSTLKVSSGANRWIPYQIIAGIGIGASTEQPSIAAQSLLSEADAPIGVAVVLFCRNLGPATFISVANSIFARTLATGIRSRLPGVDPGLITESGATALRDQVSPEDLGALLGVYNEALTRTFIVAACIGAASVVGLLGIGTQRLQTEADDTSSRNKERS</sequence>
<feature type="transmembrane region" description="Helical" evidence="6">
    <location>
        <begin position="188"/>
        <end position="211"/>
    </location>
</feature>
<dbReference type="InterPro" id="IPR020846">
    <property type="entry name" value="MFS_dom"/>
</dbReference>
<protein>
    <recommendedName>
        <fullName evidence="7">Major facilitator superfamily (MFS) profile domain-containing protein</fullName>
    </recommendedName>
</protein>
<comment type="caution">
    <text evidence="8">The sequence shown here is derived from an EMBL/GenBank/DDBJ whole genome shotgun (WGS) entry which is preliminary data.</text>
</comment>
<reference evidence="8 9" key="1">
    <citation type="submission" date="2018-01" db="EMBL/GenBank/DDBJ databases">
        <title>Harnessing the power of phylogenomics to disentangle the directionality and signatures of interkingdom host jumping in the parasitic fungal genus Tolypocladium.</title>
        <authorList>
            <person name="Quandt C.A."/>
            <person name="Patterson W."/>
            <person name="Spatafora J.W."/>
        </authorList>
    </citation>
    <scope>NUCLEOTIDE SEQUENCE [LARGE SCALE GENOMIC DNA]</scope>
    <source>
        <strain evidence="8 9">NRBC 100945</strain>
    </source>
</reference>
<accession>A0A2S4L367</accession>
<dbReference type="PANTHER" id="PTHR23501">
    <property type="entry name" value="MAJOR FACILITATOR SUPERFAMILY"/>
    <property type="match status" value="1"/>
</dbReference>
<feature type="transmembrane region" description="Helical" evidence="6">
    <location>
        <begin position="530"/>
        <end position="552"/>
    </location>
</feature>
<feature type="transmembrane region" description="Helical" evidence="6">
    <location>
        <begin position="56"/>
        <end position="83"/>
    </location>
</feature>
<dbReference type="CDD" id="cd17502">
    <property type="entry name" value="MFS_Azr1_MDR_like"/>
    <property type="match status" value="1"/>
</dbReference>
<feature type="transmembrane region" description="Helical" evidence="6">
    <location>
        <begin position="156"/>
        <end position="181"/>
    </location>
</feature>
<dbReference type="InterPro" id="IPR011701">
    <property type="entry name" value="MFS"/>
</dbReference>
<dbReference type="GO" id="GO:0022857">
    <property type="term" value="F:transmembrane transporter activity"/>
    <property type="evidence" value="ECO:0007669"/>
    <property type="project" value="InterPro"/>
</dbReference>
<dbReference type="OrthoDB" id="10021397at2759"/>
<proteinExistence type="predicted"/>
<dbReference type="Proteomes" id="UP000237481">
    <property type="component" value="Unassembled WGS sequence"/>
</dbReference>
<keyword evidence="9" id="KW-1185">Reference proteome</keyword>
<dbReference type="PROSITE" id="PS50850">
    <property type="entry name" value="MFS"/>
    <property type="match status" value="1"/>
</dbReference>
<feature type="transmembrane region" description="Helical" evidence="6">
    <location>
        <begin position="331"/>
        <end position="352"/>
    </location>
</feature>
<feature type="domain" description="Major facilitator superfamily (MFS) profile" evidence="7">
    <location>
        <begin position="58"/>
        <end position="557"/>
    </location>
</feature>
<dbReference type="SUPFAM" id="SSF103473">
    <property type="entry name" value="MFS general substrate transporter"/>
    <property type="match status" value="1"/>
</dbReference>
<feature type="transmembrane region" description="Helical" evidence="6">
    <location>
        <begin position="130"/>
        <end position="150"/>
    </location>
</feature>
<evidence type="ECO:0000256" key="2">
    <source>
        <dbReference type="ARBA" id="ARBA00022448"/>
    </source>
</evidence>
<dbReference type="Pfam" id="PF07690">
    <property type="entry name" value="MFS_1"/>
    <property type="match status" value="1"/>
</dbReference>
<keyword evidence="2" id="KW-0813">Transport</keyword>
<evidence type="ECO:0000313" key="8">
    <source>
        <dbReference type="EMBL" id="POR36837.1"/>
    </source>
</evidence>
<evidence type="ECO:0000256" key="4">
    <source>
        <dbReference type="ARBA" id="ARBA00022989"/>
    </source>
</evidence>
<evidence type="ECO:0000256" key="3">
    <source>
        <dbReference type="ARBA" id="ARBA00022692"/>
    </source>
</evidence>
<dbReference type="InterPro" id="IPR036259">
    <property type="entry name" value="MFS_trans_sf"/>
</dbReference>
<feature type="transmembrane region" description="Helical" evidence="6">
    <location>
        <begin position="223"/>
        <end position="242"/>
    </location>
</feature>
<dbReference type="GO" id="GO:0005886">
    <property type="term" value="C:plasma membrane"/>
    <property type="evidence" value="ECO:0007669"/>
    <property type="project" value="TreeGrafter"/>
</dbReference>
<dbReference type="PANTHER" id="PTHR23501:SF198">
    <property type="entry name" value="AZOLE RESISTANCE PROTEIN 1-RELATED"/>
    <property type="match status" value="1"/>
</dbReference>
<feature type="transmembrane region" description="Helical" evidence="6">
    <location>
        <begin position="372"/>
        <end position="391"/>
    </location>
</feature>
<feature type="transmembrane region" description="Helical" evidence="6">
    <location>
        <begin position="398"/>
        <end position="417"/>
    </location>
</feature>
<evidence type="ECO:0000256" key="6">
    <source>
        <dbReference type="SAM" id="Phobius"/>
    </source>
</evidence>
<evidence type="ECO:0000256" key="5">
    <source>
        <dbReference type="ARBA" id="ARBA00023136"/>
    </source>
</evidence>
<keyword evidence="5 6" id="KW-0472">Membrane</keyword>
<evidence type="ECO:0000256" key="1">
    <source>
        <dbReference type="ARBA" id="ARBA00004141"/>
    </source>
</evidence>
<comment type="subcellular location">
    <subcellularLocation>
        <location evidence="1">Membrane</location>
        <topology evidence="1">Multi-pass membrane protein</topology>
    </subcellularLocation>
</comment>
<keyword evidence="3 6" id="KW-0812">Transmembrane</keyword>
<dbReference type="AlphaFoldDB" id="A0A2S4L367"/>
<feature type="transmembrane region" description="Helical" evidence="6">
    <location>
        <begin position="293"/>
        <end position="311"/>
    </location>
</feature>
<feature type="transmembrane region" description="Helical" evidence="6">
    <location>
        <begin position="103"/>
        <end position="123"/>
    </location>
</feature>